<dbReference type="Pfam" id="PF19272">
    <property type="entry name" value="ASMase_C"/>
    <property type="match status" value="1"/>
</dbReference>
<evidence type="ECO:0000256" key="9">
    <source>
        <dbReference type="ARBA" id="ARBA00023180"/>
    </source>
</evidence>
<keyword evidence="8" id="KW-0862">Zinc</keyword>
<dbReference type="FunFam" id="3.60.21.10:FF:000164">
    <property type="entry name" value="Acid sphingomyelin phosphodiesterase, putative"/>
    <property type="match status" value="1"/>
</dbReference>
<reference evidence="14 15" key="1">
    <citation type="journal article" date="2004" name="Proc. Natl. Acad. Sci. U.S.A.">
        <title>The diploid genome sequence of Candida albicans.</title>
        <authorList>
            <person name="Jones T."/>
            <person name="Federspiel N.A."/>
            <person name="Chibana H."/>
            <person name="Dungan J."/>
            <person name="Kalman S."/>
            <person name="Magee B.B."/>
            <person name="Newport G."/>
            <person name="Thorstenson Y.R."/>
            <person name="Agabian N."/>
            <person name="Magee P.T."/>
            <person name="Davis R.W."/>
            <person name="Scherer S."/>
        </authorList>
    </citation>
    <scope>NUCLEOTIDE SEQUENCE [LARGE SCALE GENOMIC DNA]</scope>
    <source>
        <strain evidence="15">SC5314 / ATCC MYA-2876</strain>
    </source>
</reference>
<feature type="domain" description="Sphingomyelin phosphodiesterase C-terminal" evidence="12">
    <location>
        <begin position="565"/>
        <end position="627"/>
    </location>
</feature>
<dbReference type="eggNOG" id="KOG3770">
    <property type="taxonomic scope" value="Eukaryota"/>
</dbReference>
<feature type="domain" description="Calcineurin-like phosphoesterase" evidence="11">
    <location>
        <begin position="328"/>
        <end position="537"/>
    </location>
</feature>
<comment type="similarity">
    <text evidence="3">Belongs to the acid sphingomyelinase family.</text>
</comment>
<dbReference type="PANTHER" id="PTHR10340:SF27">
    <property type="entry name" value="ACL091CP"/>
    <property type="match status" value="1"/>
</dbReference>
<evidence type="ECO:0000313" key="14">
    <source>
        <dbReference type="EMBL" id="AOW26154.1"/>
    </source>
</evidence>
<sequence>MLLSKLFTLSVIIVGATAEFHLRNQVIVNHGYSDISDEIFDNLSREDGDFINFNINKVQIANGSACDKCKSRIINAKNLVEQNPDKEHLVGLLLFKNCLNTQWREACQWTDFFVTTSSRNEQRFNDDGPDAGISSISNVNFYDNDFLQIIKRFNTSSEYDLETYCYFKGNKACKLPATPNVTELFDLESWWPKKDSKYNKPPVYTNNSETFNVLHASDFHIQLDYKLGAEGNCTSVPCGTSSSYSKDAPGKAYNFTDYYKSFNSDVSGNDISFYPDSHYDENAKFSKGDYYDFPQYFGWSFNKAPATSFGAYLSDAPYLLVNNSIVEMKKLHQEKNFESIIFTGDSFSHNGELANPDELKFSEAAIFNSINHYLNGVQVFPALGNHDTMFRYAEVAPRIYVSNASYYWNEDYVTDLWVNNGWFDKKDADAIKTHYTGYSFTTKRGLKVIGLNSNFYYGDNLWSYGETTTKPDKFGIWKFLIDELVDSESHGQRVWILAHIPSNNYDVLPIQSHIFAAIVKRFSPYTIANLFFGHTHRTQYSVYYSTNDTSKIEDALTVSWVNPSVTPYTNFNPGFRYYEVENESFNIRNSFSYYFDLNGTFTNSGNEPTWKLEYSARESYDPKGTWPKDAPLNGTFWHSYVSKYLWNTTDTHFNQKFMNNKYRQSPLTPNCTTAKNALDNKCFNDNNCFLYFLSDDNINCQKG</sequence>
<dbReference type="SUPFAM" id="SSF56300">
    <property type="entry name" value="Metallo-dependent phosphatases"/>
    <property type="match status" value="1"/>
</dbReference>
<feature type="chain" id="PRO_5009111024" description="Calcineurin-like phosphoesterase domain-containing protein" evidence="10">
    <location>
        <begin position="19"/>
        <end position="703"/>
    </location>
</feature>
<dbReference type="SMR" id="A0A1D8PDE1"/>
<dbReference type="GO" id="GO:0005615">
    <property type="term" value="C:extracellular space"/>
    <property type="evidence" value="ECO:0000318"/>
    <property type="project" value="GO_Central"/>
</dbReference>
<dbReference type="STRING" id="237561.A0A1D8PDE1"/>
<dbReference type="InParanoid" id="A0A1D8PDE1"/>
<keyword evidence="15" id="KW-1185">Reference proteome</keyword>
<evidence type="ECO:0000259" key="12">
    <source>
        <dbReference type="Pfam" id="PF19272"/>
    </source>
</evidence>
<dbReference type="InterPro" id="IPR041805">
    <property type="entry name" value="ASMase/PPN1_MPP"/>
</dbReference>
<keyword evidence="9" id="KW-0325">Glycoprotein</keyword>
<comment type="subcellular location">
    <subcellularLocation>
        <location evidence="2">Secreted</location>
    </subcellularLocation>
</comment>
<gene>
    <name evidence="14" type="ordered locus">CAALFM_C104800CA</name>
    <name evidence="13" type="ordered locus">orf19.8382</name>
</gene>
<dbReference type="Pfam" id="PF00149">
    <property type="entry name" value="Metallophos"/>
    <property type="match status" value="1"/>
</dbReference>
<evidence type="ECO:0000313" key="13">
    <source>
        <dbReference type="CGD" id="CAL0000194369"/>
    </source>
</evidence>
<evidence type="ECO:0000256" key="7">
    <source>
        <dbReference type="ARBA" id="ARBA00022801"/>
    </source>
</evidence>
<keyword evidence="5" id="KW-0479">Metal-binding</keyword>
<dbReference type="CDD" id="cd00842">
    <property type="entry name" value="MPP_ASMase"/>
    <property type="match status" value="1"/>
</dbReference>
<evidence type="ECO:0008006" key="16">
    <source>
        <dbReference type="Google" id="ProtNLM"/>
    </source>
</evidence>
<protein>
    <recommendedName>
        <fullName evidence="16">Calcineurin-like phosphoesterase domain-containing protein</fullName>
    </recommendedName>
</protein>
<dbReference type="CGD" id="CAL0000194369">
    <property type="gene designation" value="orf19.8382"/>
</dbReference>
<dbReference type="GeneID" id="3644789"/>
<keyword evidence="6 10" id="KW-0732">Signal</keyword>
<dbReference type="GO" id="GO:0046872">
    <property type="term" value="F:metal ion binding"/>
    <property type="evidence" value="ECO:0007669"/>
    <property type="project" value="UniProtKB-KW"/>
</dbReference>
<dbReference type="OrthoDB" id="282973at2759"/>
<dbReference type="InterPro" id="IPR045473">
    <property type="entry name" value="ASM_C"/>
</dbReference>
<accession>A0A1D8PDE1</accession>
<reference evidence="14 15" key="2">
    <citation type="journal article" date="2007" name="Genome Biol.">
        <title>Assembly of the Candida albicans genome into sixteen supercontigs aligned on the eight chromosomes.</title>
        <authorList>
            <person name="van het Hoog M."/>
            <person name="Rast T.J."/>
            <person name="Martchenko M."/>
            <person name="Grindle S."/>
            <person name="Dignard D."/>
            <person name="Hogues H."/>
            <person name="Cuomo C."/>
            <person name="Berriman M."/>
            <person name="Scherer S."/>
            <person name="Magee B.B."/>
            <person name="Whiteway M."/>
            <person name="Chibana H."/>
            <person name="Nantel A."/>
            <person name="Magee P.T."/>
        </authorList>
    </citation>
    <scope>GENOME REANNOTATION</scope>
    <source>
        <strain evidence="15">SC5314 / ATCC MYA-2876</strain>
    </source>
</reference>
<evidence type="ECO:0000256" key="8">
    <source>
        <dbReference type="ARBA" id="ARBA00022833"/>
    </source>
</evidence>
<keyword evidence="7" id="KW-0378">Hydrolase</keyword>
<organism evidence="14 15">
    <name type="scientific">Candida albicans (strain SC5314 / ATCC MYA-2876)</name>
    <name type="common">Yeast</name>
    <dbReference type="NCBI Taxonomy" id="237561"/>
    <lineage>
        <taxon>Eukaryota</taxon>
        <taxon>Fungi</taxon>
        <taxon>Dikarya</taxon>
        <taxon>Ascomycota</taxon>
        <taxon>Saccharomycotina</taxon>
        <taxon>Pichiomycetes</taxon>
        <taxon>Debaryomycetaceae</taxon>
        <taxon>Candida/Lodderomyces clade</taxon>
        <taxon>Candida</taxon>
    </lineage>
</organism>
<dbReference type="VEuPathDB" id="FungiDB:C1_04800C_A"/>
<evidence type="ECO:0000256" key="5">
    <source>
        <dbReference type="ARBA" id="ARBA00022723"/>
    </source>
</evidence>
<dbReference type="InterPro" id="IPR004843">
    <property type="entry name" value="Calcineurin-like_PHP"/>
</dbReference>
<comment type="cofactor">
    <cofactor evidence="1">
        <name>Zn(2+)</name>
        <dbReference type="ChEBI" id="CHEBI:29105"/>
    </cofactor>
</comment>
<dbReference type="AlphaFoldDB" id="A0A1D8PDE1"/>
<evidence type="ECO:0000259" key="11">
    <source>
        <dbReference type="Pfam" id="PF00149"/>
    </source>
</evidence>
<evidence type="ECO:0000256" key="6">
    <source>
        <dbReference type="ARBA" id="ARBA00022729"/>
    </source>
</evidence>
<evidence type="ECO:0000256" key="10">
    <source>
        <dbReference type="SAM" id="SignalP"/>
    </source>
</evidence>
<keyword evidence="4" id="KW-0964">Secreted</keyword>
<dbReference type="PANTHER" id="PTHR10340">
    <property type="entry name" value="SPHINGOMYELIN PHOSPHODIESTERASE"/>
    <property type="match status" value="1"/>
</dbReference>
<name>A0A1D8PDE1_CANAL</name>
<feature type="signal peptide" evidence="10">
    <location>
        <begin position="1"/>
        <end position="18"/>
    </location>
</feature>
<dbReference type="InterPro" id="IPR029052">
    <property type="entry name" value="Metallo-depent_PP-like"/>
</dbReference>
<evidence type="ECO:0000256" key="1">
    <source>
        <dbReference type="ARBA" id="ARBA00001947"/>
    </source>
</evidence>
<evidence type="ECO:0000256" key="2">
    <source>
        <dbReference type="ARBA" id="ARBA00004613"/>
    </source>
</evidence>
<dbReference type="GO" id="GO:0008081">
    <property type="term" value="F:phosphoric diester hydrolase activity"/>
    <property type="evidence" value="ECO:0000318"/>
    <property type="project" value="GO_Central"/>
</dbReference>
<dbReference type="DNASU" id="3644789"/>
<dbReference type="Proteomes" id="UP000000559">
    <property type="component" value="Chromosome 1"/>
</dbReference>
<evidence type="ECO:0000256" key="3">
    <source>
        <dbReference type="ARBA" id="ARBA00008234"/>
    </source>
</evidence>
<dbReference type="EMBL" id="CP017623">
    <property type="protein sequence ID" value="AOW26154.1"/>
    <property type="molecule type" value="Genomic_DNA"/>
</dbReference>
<evidence type="ECO:0000313" key="15">
    <source>
        <dbReference type="Proteomes" id="UP000000559"/>
    </source>
</evidence>
<evidence type="ECO:0000256" key="4">
    <source>
        <dbReference type="ARBA" id="ARBA00022525"/>
    </source>
</evidence>
<dbReference type="Gene3D" id="3.60.21.10">
    <property type="match status" value="1"/>
</dbReference>
<reference evidence="14 15" key="3">
    <citation type="journal article" date="2013" name="Genome Biol.">
        <title>Assembly of a phased diploid Candida albicans genome facilitates allele-specific measurements and provides a simple model for repeat and indel structure.</title>
        <authorList>
            <person name="Muzzey D."/>
            <person name="Schwartz K."/>
            <person name="Weissman J.S."/>
            <person name="Sherlock G."/>
        </authorList>
    </citation>
    <scope>NUCLEOTIDE SEQUENCE [LARGE SCALE GENOMIC DNA]</scope>
    <source>
        <strain evidence="15">SC5314 / ATCC MYA-2876</strain>
    </source>
</reference>
<proteinExistence type="inferred from homology"/>
<dbReference type="KEGG" id="cal:CAALFM_C104800CA"/>
<dbReference type="RefSeq" id="XP_713572.2">
    <property type="nucleotide sequence ID" value="XM_708479.2"/>
</dbReference>